<proteinExistence type="predicted"/>
<dbReference type="EMBL" id="CAJOAZ010022189">
    <property type="protein sequence ID" value="CAF4363400.1"/>
    <property type="molecule type" value="Genomic_DNA"/>
</dbReference>
<feature type="transmembrane region" description="Helical" evidence="1">
    <location>
        <begin position="6"/>
        <end position="24"/>
    </location>
</feature>
<reference evidence="2" key="1">
    <citation type="submission" date="2021-02" db="EMBL/GenBank/DDBJ databases">
        <authorList>
            <person name="Nowell W R."/>
        </authorList>
    </citation>
    <scope>NUCLEOTIDE SEQUENCE</scope>
</reference>
<dbReference type="Proteomes" id="UP000663844">
    <property type="component" value="Unassembled WGS sequence"/>
</dbReference>
<protein>
    <submittedName>
        <fullName evidence="2">Uncharacterized protein</fullName>
    </submittedName>
</protein>
<name>A0A820LV36_9BILA</name>
<evidence type="ECO:0000313" key="2">
    <source>
        <dbReference type="EMBL" id="CAF4363400.1"/>
    </source>
</evidence>
<evidence type="ECO:0000256" key="1">
    <source>
        <dbReference type="SAM" id="Phobius"/>
    </source>
</evidence>
<keyword evidence="1" id="KW-1133">Transmembrane helix</keyword>
<sequence>MRWTQRYGIVAIAIIVVLALIFVLQQKQHYEEQTRQTIETLQNRIDYVSRLNDEHLQELS</sequence>
<keyword evidence="1" id="KW-0472">Membrane</keyword>
<organism evidence="2 3">
    <name type="scientific">Adineta steineri</name>
    <dbReference type="NCBI Taxonomy" id="433720"/>
    <lineage>
        <taxon>Eukaryota</taxon>
        <taxon>Metazoa</taxon>
        <taxon>Spiralia</taxon>
        <taxon>Gnathifera</taxon>
        <taxon>Rotifera</taxon>
        <taxon>Eurotatoria</taxon>
        <taxon>Bdelloidea</taxon>
        <taxon>Adinetida</taxon>
        <taxon>Adinetidae</taxon>
        <taxon>Adineta</taxon>
    </lineage>
</organism>
<keyword evidence="1" id="KW-0812">Transmembrane</keyword>
<evidence type="ECO:0000313" key="3">
    <source>
        <dbReference type="Proteomes" id="UP000663844"/>
    </source>
</evidence>
<dbReference type="AlphaFoldDB" id="A0A820LV36"/>
<gene>
    <name evidence="2" type="ORF">OXD698_LOCUS49437</name>
</gene>
<accession>A0A820LV36</accession>
<comment type="caution">
    <text evidence="2">The sequence shown here is derived from an EMBL/GenBank/DDBJ whole genome shotgun (WGS) entry which is preliminary data.</text>
</comment>
<feature type="non-terminal residue" evidence="2">
    <location>
        <position position="1"/>
    </location>
</feature>